<proteinExistence type="predicted"/>
<name>A0AAC9I502_9FLAO</name>
<accession>A0AAC9I502</accession>
<feature type="chain" id="PRO_5042019548" description="Lipoprotein" evidence="2">
    <location>
        <begin position="20"/>
        <end position="170"/>
    </location>
</feature>
<keyword evidence="1" id="KW-0812">Transmembrane</keyword>
<dbReference type="KEGG" id="fgl:EM308_08390"/>
<protein>
    <recommendedName>
        <fullName evidence="5">Lipoprotein</fullName>
    </recommendedName>
</protein>
<keyword evidence="4" id="KW-1185">Reference proteome</keyword>
<dbReference type="PROSITE" id="PS51257">
    <property type="entry name" value="PROKAR_LIPOPROTEIN"/>
    <property type="match status" value="1"/>
</dbReference>
<reference evidence="3 4" key="1">
    <citation type="submission" date="2016-10" db="EMBL/GenBank/DDBJ databases">
        <title>Flavobacterium gilvum sp. nov., isolated from stream water.</title>
        <authorList>
            <person name="Shin S.-K."/>
            <person name="Cho Y.-J."/>
            <person name="Yi H."/>
        </authorList>
    </citation>
    <scope>NUCLEOTIDE SEQUENCE [LARGE SCALE GENOMIC DNA]</scope>
    <source>
        <strain evidence="3 4">EM1308</strain>
    </source>
</reference>
<dbReference type="EMBL" id="CP017479">
    <property type="protein sequence ID" value="AOW09516.1"/>
    <property type="molecule type" value="Genomic_DNA"/>
</dbReference>
<evidence type="ECO:0000313" key="4">
    <source>
        <dbReference type="Proteomes" id="UP000175968"/>
    </source>
</evidence>
<feature type="transmembrane region" description="Helical" evidence="1">
    <location>
        <begin position="148"/>
        <end position="166"/>
    </location>
</feature>
<keyword evidence="1" id="KW-0472">Membrane</keyword>
<evidence type="ECO:0000256" key="2">
    <source>
        <dbReference type="SAM" id="SignalP"/>
    </source>
</evidence>
<evidence type="ECO:0000313" key="3">
    <source>
        <dbReference type="EMBL" id="AOW09516.1"/>
    </source>
</evidence>
<sequence>MKNVKLNHFLSIFCFVVLATTLVACKSTSVVPPTTTQTNSTVTVKEIIHDTVFEVKKDSSYYEAYLECVNGKVVINQPSKVKTKKGSYLKPPKVEIKDNMLKVDCEAEAQKLFAQWKETYINKVIEVIQKHPYIVEKELSWWQKTQIILGRIFLFIAFLLGLGFVLRNRI</sequence>
<dbReference type="RefSeq" id="WP_035635601.1">
    <property type="nucleotide sequence ID" value="NZ_CP017479.1"/>
</dbReference>
<keyword evidence="1" id="KW-1133">Transmembrane helix</keyword>
<gene>
    <name evidence="3" type="ORF">EM308_08390</name>
</gene>
<feature type="signal peptide" evidence="2">
    <location>
        <begin position="1"/>
        <end position="19"/>
    </location>
</feature>
<evidence type="ECO:0008006" key="5">
    <source>
        <dbReference type="Google" id="ProtNLM"/>
    </source>
</evidence>
<dbReference type="AlphaFoldDB" id="A0AAC9I502"/>
<organism evidence="3 4">
    <name type="scientific">Flavobacterium gilvum</name>
    <dbReference type="NCBI Taxonomy" id="1492737"/>
    <lineage>
        <taxon>Bacteria</taxon>
        <taxon>Pseudomonadati</taxon>
        <taxon>Bacteroidota</taxon>
        <taxon>Flavobacteriia</taxon>
        <taxon>Flavobacteriales</taxon>
        <taxon>Flavobacteriaceae</taxon>
        <taxon>Flavobacterium</taxon>
    </lineage>
</organism>
<keyword evidence="2" id="KW-0732">Signal</keyword>
<evidence type="ECO:0000256" key="1">
    <source>
        <dbReference type="SAM" id="Phobius"/>
    </source>
</evidence>
<dbReference type="Proteomes" id="UP000175968">
    <property type="component" value="Chromosome"/>
</dbReference>